<name>A0A9D1NM65_9BACT</name>
<dbReference type="EMBL" id="DVOR01000112">
    <property type="protein sequence ID" value="HIV09167.1"/>
    <property type="molecule type" value="Genomic_DNA"/>
</dbReference>
<sequence>MFLLSSTSTAANGISVLPANFLRVTANFTARKLIAQDWTNAKDEYCVPDVSHPDYPGFEADSVVFALFHPSSQQSSLGHVDYKGREWDIPNQWFWLTRAEAEEPIDAAGLTETWQRLRTDTERYVAERLPEWEPRMSPEAREVLRLARRVAKASYAHRAEMDTLRPDLQLLRWDAGWHQLKPLAQAYLPDDFAAFQTAFRALAARLRPLVHALSFLR</sequence>
<reference evidence="1" key="1">
    <citation type="submission" date="2020-10" db="EMBL/GenBank/DDBJ databases">
        <authorList>
            <person name="Gilroy R."/>
        </authorList>
    </citation>
    <scope>NUCLEOTIDE SEQUENCE</scope>
    <source>
        <strain evidence="1">35461</strain>
    </source>
</reference>
<dbReference type="AlphaFoldDB" id="A0A9D1NM65"/>
<evidence type="ECO:0000313" key="1">
    <source>
        <dbReference type="EMBL" id="HIV09167.1"/>
    </source>
</evidence>
<gene>
    <name evidence="1" type="ORF">IAC79_03530</name>
</gene>
<comment type="caution">
    <text evidence="1">The sequence shown here is derived from an EMBL/GenBank/DDBJ whole genome shotgun (WGS) entry which is preliminary data.</text>
</comment>
<protein>
    <submittedName>
        <fullName evidence="1">Uncharacterized protein</fullName>
    </submittedName>
</protein>
<dbReference type="Proteomes" id="UP000886845">
    <property type="component" value="Unassembled WGS sequence"/>
</dbReference>
<organism evidence="1 2">
    <name type="scientific">Candidatus Spyradenecus faecavium</name>
    <dbReference type="NCBI Taxonomy" id="2840947"/>
    <lineage>
        <taxon>Bacteria</taxon>
        <taxon>Pseudomonadati</taxon>
        <taxon>Lentisphaerota</taxon>
        <taxon>Lentisphaeria</taxon>
        <taxon>Lentisphaerales</taxon>
        <taxon>Lentisphaeraceae</taxon>
        <taxon>Lentisphaeraceae incertae sedis</taxon>
        <taxon>Candidatus Spyradenecus</taxon>
    </lineage>
</organism>
<reference evidence="1" key="2">
    <citation type="journal article" date="2021" name="PeerJ">
        <title>Extensive microbial diversity within the chicken gut microbiome revealed by metagenomics and culture.</title>
        <authorList>
            <person name="Gilroy R."/>
            <person name="Ravi A."/>
            <person name="Getino M."/>
            <person name="Pursley I."/>
            <person name="Horton D.L."/>
            <person name="Alikhan N.F."/>
            <person name="Baker D."/>
            <person name="Gharbi K."/>
            <person name="Hall N."/>
            <person name="Watson M."/>
            <person name="Adriaenssens E.M."/>
            <person name="Foster-Nyarko E."/>
            <person name="Jarju S."/>
            <person name="Secka A."/>
            <person name="Antonio M."/>
            <person name="Oren A."/>
            <person name="Chaudhuri R.R."/>
            <person name="La Ragione R."/>
            <person name="Hildebrand F."/>
            <person name="Pallen M.J."/>
        </authorList>
    </citation>
    <scope>NUCLEOTIDE SEQUENCE</scope>
    <source>
        <strain evidence="1">35461</strain>
    </source>
</reference>
<accession>A0A9D1NM65</accession>
<evidence type="ECO:0000313" key="2">
    <source>
        <dbReference type="Proteomes" id="UP000886845"/>
    </source>
</evidence>
<proteinExistence type="predicted"/>